<dbReference type="PANTHER" id="PTHR33677">
    <property type="entry name" value="TRANSCRIPTIONAL REPRESSOR FRMR-RELATED"/>
    <property type="match status" value="1"/>
</dbReference>
<protein>
    <submittedName>
        <fullName evidence="1">DNA-binding transcriptional regulator, FrmR family</fullName>
    </submittedName>
</protein>
<dbReference type="Proteomes" id="UP000197025">
    <property type="component" value="Unassembled WGS sequence"/>
</dbReference>
<reference evidence="2" key="1">
    <citation type="submission" date="2017-06" db="EMBL/GenBank/DDBJ databases">
        <authorList>
            <person name="Varghese N."/>
            <person name="Submissions S."/>
        </authorList>
    </citation>
    <scope>NUCLEOTIDE SEQUENCE [LARGE SCALE GENOMIC DNA]</scope>
    <source>
        <strain evidence="2">JAD2</strain>
    </source>
</reference>
<dbReference type="Gene3D" id="1.20.58.1000">
    <property type="entry name" value="Metal-sensitive repressor, helix protomer"/>
    <property type="match status" value="1"/>
</dbReference>
<dbReference type="InterPro" id="IPR003735">
    <property type="entry name" value="Metal_Tscrpt_repr"/>
</dbReference>
<accession>A0A212QK10</accession>
<dbReference type="RefSeq" id="WP_088570273.1">
    <property type="nucleotide sequence ID" value="NZ_FYEK01000007.1"/>
</dbReference>
<dbReference type="Pfam" id="PF02583">
    <property type="entry name" value="Trns_repr_metal"/>
    <property type="match status" value="1"/>
</dbReference>
<dbReference type="EMBL" id="FYEK01000007">
    <property type="protein sequence ID" value="SNB59694.1"/>
    <property type="molecule type" value="Genomic_DNA"/>
</dbReference>
<keyword evidence="1" id="KW-0238">DNA-binding</keyword>
<dbReference type="InterPro" id="IPR038390">
    <property type="entry name" value="Metal_Tscrpt_repr_sf"/>
</dbReference>
<name>A0A212QK10_9CHLR</name>
<dbReference type="GO" id="GO:0046872">
    <property type="term" value="F:metal ion binding"/>
    <property type="evidence" value="ECO:0007669"/>
    <property type="project" value="InterPro"/>
</dbReference>
<proteinExistence type="predicted"/>
<evidence type="ECO:0000313" key="1">
    <source>
        <dbReference type="EMBL" id="SNB59694.1"/>
    </source>
</evidence>
<dbReference type="PANTHER" id="PTHR33677:SF3">
    <property type="entry name" value="COPPER-SENSING TRANSCRIPTIONAL REPRESSOR RICR"/>
    <property type="match status" value="1"/>
</dbReference>
<dbReference type="FunCoup" id="A0A212QK10">
    <property type="interactions" value="149"/>
</dbReference>
<dbReference type="GO" id="GO:0045892">
    <property type="term" value="P:negative regulation of DNA-templated transcription"/>
    <property type="evidence" value="ECO:0007669"/>
    <property type="project" value="UniProtKB-ARBA"/>
</dbReference>
<dbReference type="AlphaFoldDB" id="A0A212QK10"/>
<dbReference type="GO" id="GO:0003677">
    <property type="term" value="F:DNA binding"/>
    <property type="evidence" value="ECO:0007669"/>
    <property type="project" value="UniProtKB-KW"/>
</dbReference>
<sequence length="92" mass="10438">MEARTKAEVLRRLRSVAGHVEGIARMVEEDAYCIDIIRQIQAVQRALAKVNDLVLAQHLRACVTTAIRGEDPEERERVLEEIVEVFEAAQKI</sequence>
<dbReference type="InParanoid" id="A0A212QK10"/>
<dbReference type="CDD" id="cd10151">
    <property type="entry name" value="TthCsoR-like_DUF156"/>
    <property type="match status" value="1"/>
</dbReference>
<dbReference type="OrthoDB" id="9811244at2"/>
<organism evidence="1 2">
    <name type="scientific">Thermoflexus hugenholtzii JAD2</name>
    <dbReference type="NCBI Taxonomy" id="877466"/>
    <lineage>
        <taxon>Bacteria</taxon>
        <taxon>Bacillati</taxon>
        <taxon>Chloroflexota</taxon>
        <taxon>Thermoflexia</taxon>
        <taxon>Thermoflexales</taxon>
        <taxon>Thermoflexaceae</taxon>
        <taxon>Thermoflexus</taxon>
    </lineage>
</organism>
<gene>
    <name evidence="1" type="ORF">SAMN02746019_00024960</name>
</gene>
<keyword evidence="2" id="KW-1185">Reference proteome</keyword>
<evidence type="ECO:0000313" key="2">
    <source>
        <dbReference type="Proteomes" id="UP000197025"/>
    </source>
</evidence>